<gene>
    <name evidence="8" type="ORF">HDF09_001761</name>
</gene>
<dbReference type="Proteomes" id="UP000568106">
    <property type="component" value="Unassembled WGS sequence"/>
</dbReference>
<comment type="similarity">
    <text evidence="6">Belongs to the protoporphyrinogen/coproporphyrinogen oxidase family. Coproporphyrinogen III oxidase subfamily.</text>
</comment>
<protein>
    <recommendedName>
        <fullName evidence="6">Coproporphyrinogen III oxidase</fullName>
        <ecNumber evidence="6">1.3.3.15</ecNumber>
    </recommendedName>
</protein>
<keyword evidence="9" id="KW-1185">Reference proteome</keyword>
<dbReference type="EC" id="1.3.3.15" evidence="6"/>
<comment type="function">
    <text evidence="6">Involved in coproporphyrin-dependent heme b biosynthesis. Catalyzes the oxidation of coproporphyrinogen III to coproporphyrin III.</text>
</comment>
<reference evidence="8" key="1">
    <citation type="submission" date="2020-08" db="EMBL/GenBank/DDBJ databases">
        <title>Genomic Encyclopedia of Type Strains, Phase IV (KMG-V): Genome sequencing to study the core and pangenomes of soil and plant-associated prokaryotes.</title>
        <authorList>
            <person name="Whitman W."/>
        </authorList>
    </citation>
    <scope>NUCLEOTIDE SEQUENCE [LARGE SCALE GENOMIC DNA]</scope>
    <source>
        <strain evidence="8">M8UP27</strain>
    </source>
</reference>
<comment type="subcellular location">
    <subcellularLocation>
        <location evidence="6">Cytoplasm</location>
    </subcellularLocation>
</comment>
<evidence type="ECO:0000259" key="7">
    <source>
        <dbReference type="Pfam" id="PF01593"/>
    </source>
</evidence>
<comment type="catalytic activity">
    <reaction evidence="6">
        <text>coproporphyrinogen III + 3 O2 = coproporphyrin III + 3 H2O2</text>
        <dbReference type="Rhea" id="RHEA:43436"/>
        <dbReference type="ChEBI" id="CHEBI:15379"/>
        <dbReference type="ChEBI" id="CHEBI:16240"/>
        <dbReference type="ChEBI" id="CHEBI:57309"/>
        <dbReference type="ChEBI" id="CHEBI:131725"/>
        <dbReference type="EC" id="1.3.3.15"/>
    </reaction>
</comment>
<dbReference type="Gene3D" id="3.90.660.20">
    <property type="entry name" value="Protoporphyrinogen oxidase, mitochondrial, domain 2"/>
    <property type="match status" value="1"/>
</dbReference>
<dbReference type="Gene3D" id="1.10.3110.10">
    <property type="entry name" value="protoporphyrinogen ix oxidase, domain 3"/>
    <property type="match status" value="1"/>
</dbReference>
<dbReference type="PANTHER" id="PTHR42923:SF3">
    <property type="entry name" value="PROTOPORPHYRINOGEN OXIDASE"/>
    <property type="match status" value="1"/>
</dbReference>
<evidence type="ECO:0000256" key="6">
    <source>
        <dbReference type="RuleBase" id="RU364052"/>
    </source>
</evidence>
<dbReference type="GO" id="GO:0005737">
    <property type="term" value="C:cytoplasm"/>
    <property type="evidence" value="ECO:0007669"/>
    <property type="project" value="UniProtKB-SubCell"/>
</dbReference>
<dbReference type="NCBIfam" id="TIGR00562">
    <property type="entry name" value="proto_IX_ox"/>
    <property type="match status" value="1"/>
</dbReference>
<dbReference type="GO" id="GO:0006783">
    <property type="term" value="P:heme biosynthetic process"/>
    <property type="evidence" value="ECO:0007669"/>
    <property type="project" value="UniProtKB-UniRule"/>
</dbReference>
<name>A0A7W8IHE8_9BACT</name>
<dbReference type="SUPFAM" id="SSF51905">
    <property type="entry name" value="FAD/NAD(P)-binding domain"/>
    <property type="match status" value="1"/>
</dbReference>
<comment type="pathway">
    <text evidence="6">Porphyrin-containing compound metabolism; protoheme biosynthesis.</text>
</comment>
<feature type="domain" description="Amine oxidase" evidence="7">
    <location>
        <begin position="11"/>
        <end position="457"/>
    </location>
</feature>
<dbReference type="InterPro" id="IPR050464">
    <property type="entry name" value="Zeta_carotene_desat/Oxidored"/>
</dbReference>
<dbReference type="Pfam" id="PF01593">
    <property type="entry name" value="Amino_oxidase"/>
    <property type="match status" value="1"/>
</dbReference>
<keyword evidence="6" id="KW-0963">Cytoplasm</keyword>
<evidence type="ECO:0000256" key="5">
    <source>
        <dbReference type="ARBA" id="ARBA00023133"/>
    </source>
</evidence>
<keyword evidence="4 6" id="KW-0560">Oxidoreductase</keyword>
<evidence type="ECO:0000313" key="9">
    <source>
        <dbReference type="Proteomes" id="UP000568106"/>
    </source>
</evidence>
<dbReference type="InterPro" id="IPR002937">
    <property type="entry name" value="Amino_oxidase"/>
</dbReference>
<keyword evidence="5 6" id="KW-0350">Heme biosynthesis</keyword>
<evidence type="ECO:0000256" key="3">
    <source>
        <dbReference type="ARBA" id="ARBA00022827"/>
    </source>
</evidence>
<dbReference type="SUPFAM" id="SSF54373">
    <property type="entry name" value="FAD-linked reductases, C-terminal domain"/>
    <property type="match status" value="1"/>
</dbReference>
<evidence type="ECO:0000256" key="2">
    <source>
        <dbReference type="ARBA" id="ARBA00022630"/>
    </source>
</evidence>
<keyword evidence="3 6" id="KW-0274">FAD</keyword>
<evidence type="ECO:0000256" key="4">
    <source>
        <dbReference type="ARBA" id="ARBA00023002"/>
    </source>
</evidence>
<proteinExistence type="inferred from homology"/>
<comment type="cofactor">
    <cofactor evidence="1 6">
        <name>FAD</name>
        <dbReference type="ChEBI" id="CHEBI:57692"/>
    </cofactor>
</comment>
<dbReference type="Gene3D" id="3.50.50.60">
    <property type="entry name" value="FAD/NAD(P)-binding domain"/>
    <property type="match status" value="1"/>
</dbReference>
<keyword evidence="2 6" id="KW-0285">Flavoprotein</keyword>
<dbReference type="GO" id="GO:0004729">
    <property type="term" value="F:oxygen-dependent protoporphyrinogen oxidase activity"/>
    <property type="evidence" value="ECO:0007669"/>
    <property type="project" value="UniProtKB-UniRule"/>
</dbReference>
<dbReference type="PANTHER" id="PTHR42923">
    <property type="entry name" value="PROTOPORPHYRINOGEN OXIDASE"/>
    <property type="match status" value="1"/>
</dbReference>
<evidence type="ECO:0000256" key="1">
    <source>
        <dbReference type="ARBA" id="ARBA00001974"/>
    </source>
</evidence>
<dbReference type="InterPro" id="IPR036188">
    <property type="entry name" value="FAD/NAD-bd_sf"/>
</dbReference>
<sequence>MKRVAIVGGGVAGLAAAYELARQARNGASLQVVLFEASTRLGGIIETVHEGEFVIECGPDAWVTEKPWARELAEELGLGAEVMPSNDATRKTYVLVDKKLQAMPDGMRMMVPVDLDSLGASELFSAGAKLAYHEELGRAEELRAEAPDEDESVAEFVRRHFGQEVLTKIGAPLLSGVFGGDVTKLSVQAVMAPFVAMEREHGSLIAALQARDAGVKKHSVFTTLRSGMGTLVDRMIATIPEDWIRLAAEVRFVSYGDEGWLVGTARGVERFDAVMMAAPIDVACSLLEPVDAEMAPLMAMEASSAVVVAFGFPDAAKFPVPPGFGFLVPPGSDSLLLAATFVDQKFEDRVPQGGRLVRAFFGCKAAERLMRCGNDETAAVARMELARILGPLPEPQVTVVRRWPRSLPQYAVGHLERMKRLDARASVLDGLSLLGNGYRGVGVPDLIRDARVAARRIVGKSESLTGVAEL</sequence>
<dbReference type="EMBL" id="JACHDY010000002">
    <property type="protein sequence ID" value="MBB5317092.1"/>
    <property type="molecule type" value="Genomic_DNA"/>
</dbReference>
<dbReference type="UniPathway" id="UPA00252"/>
<organism evidence="8 9">
    <name type="scientific">Tunturiibacter empetritectus</name>
    <dbReference type="NCBI Taxonomy" id="3069691"/>
    <lineage>
        <taxon>Bacteria</taxon>
        <taxon>Pseudomonadati</taxon>
        <taxon>Acidobacteriota</taxon>
        <taxon>Terriglobia</taxon>
        <taxon>Terriglobales</taxon>
        <taxon>Acidobacteriaceae</taxon>
        <taxon>Tunturiibacter</taxon>
    </lineage>
</organism>
<accession>A0A7W8IHE8</accession>
<evidence type="ECO:0000313" key="8">
    <source>
        <dbReference type="EMBL" id="MBB5317092.1"/>
    </source>
</evidence>
<comment type="caution">
    <text evidence="8">The sequence shown here is derived from an EMBL/GenBank/DDBJ whole genome shotgun (WGS) entry which is preliminary data.</text>
</comment>
<dbReference type="AlphaFoldDB" id="A0A7W8IHE8"/>
<dbReference type="InterPro" id="IPR004572">
    <property type="entry name" value="Protoporphyrinogen_oxidase"/>
</dbReference>